<feature type="repeat" description="TPR" evidence="3">
    <location>
        <begin position="457"/>
        <end position="490"/>
    </location>
</feature>
<feature type="transmembrane region" description="Helical" evidence="4">
    <location>
        <begin position="324"/>
        <end position="347"/>
    </location>
</feature>
<feature type="transmembrane region" description="Helical" evidence="4">
    <location>
        <begin position="353"/>
        <end position="372"/>
    </location>
</feature>
<keyword evidence="2 3" id="KW-0802">TPR repeat</keyword>
<dbReference type="GO" id="GO:0035269">
    <property type="term" value="P:protein O-linked glycosylation via mannose"/>
    <property type="evidence" value="ECO:0007669"/>
    <property type="project" value="TreeGrafter"/>
</dbReference>
<keyword evidence="4" id="KW-0812">Transmembrane</keyword>
<feature type="repeat" description="TPR" evidence="3">
    <location>
        <begin position="596"/>
        <end position="629"/>
    </location>
</feature>
<dbReference type="PANTHER" id="PTHR44227">
    <property type="match status" value="1"/>
</dbReference>
<name>B1ZN26_OPITP</name>
<dbReference type="SMART" id="SM00028">
    <property type="entry name" value="TPR"/>
    <property type="match status" value="6"/>
</dbReference>
<evidence type="ECO:0000313" key="6">
    <source>
        <dbReference type="Proteomes" id="UP000007013"/>
    </source>
</evidence>
<dbReference type="STRING" id="452637.Oter_3198"/>
<dbReference type="Pfam" id="PF13181">
    <property type="entry name" value="TPR_8"/>
    <property type="match status" value="1"/>
</dbReference>
<organism evidence="5 6">
    <name type="scientific">Opitutus terrae (strain DSM 11246 / JCM 15787 / PB90-1)</name>
    <dbReference type="NCBI Taxonomy" id="452637"/>
    <lineage>
        <taxon>Bacteria</taxon>
        <taxon>Pseudomonadati</taxon>
        <taxon>Verrucomicrobiota</taxon>
        <taxon>Opitutia</taxon>
        <taxon>Opitutales</taxon>
        <taxon>Opitutaceae</taxon>
        <taxon>Opitutus</taxon>
    </lineage>
</organism>
<evidence type="ECO:0000256" key="1">
    <source>
        <dbReference type="ARBA" id="ARBA00022737"/>
    </source>
</evidence>
<dbReference type="PROSITE" id="PS51257">
    <property type="entry name" value="PROKAR_LIPOPROTEIN"/>
    <property type="match status" value="1"/>
</dbReference>
<feature type="transmembrane region" description="Helical" evidence="4">
    <location>
        <begin position="292"/>
        <end position="312"/>
    </location>
</feature>
<gene>
    <name evidence="5" type="ordered locus">Oter_3198</name>
</gene>
<dbReference type="PROSITE" id="PS50005">
    <property type="entry name" value="TPR"/>
    <property type="match status" value="2"/>
</dbReference>
<dbReference type="EMBL" id="CP001032">
    <property type="protein sequence ID" value="ACB76478.1"/>
    <property type="molecule type" value="Genomic_DNA"/>
</dbReference>
<dbReference type="eggNOG" id="COG0457">
    <property type="taxonomic scope" value="Bacteria"/>
</dbReference>
<evidence type="ECO:0000256" key="3">
    <source>
        <dbReference type="PROSITE-ProRule" id="PRU00339"/>
    </source>
</evidence>
<dbReference type="PANTHER" id="PTHR44227:SF3">
    <property type="entry name" value="PROTEIN O-MANNOSYL-TRANSFERASE TMTC4"/>
    <property type="match status" value="1"/>
</dbReference>
<keyword evidence="1" id="KW-0677">Repeat</keyword>
<feature type="transmembrane region" description="Helical" evidence="4">
    <location>
        <begin position="89"/>
        <end position="114"/>
    </location>
</feature>
<dbReference type="InterPro" id="IPR011990">
    <property type="entry name" value="TPR-like_helical_dom_sf"/>
</dbReference>
<evidence type="ECO:0000256" key="2">
    <source>
        <dbReference type="ARBA" id="ARBA00022803"/>
    </source>
</evidence>
<accession>B1ZN26</accession>
<dbReference type="AlphaFoldDB" id="B1ZN26"/>
<dbReference type="Pfam" id="PF14559">
    <property type="entry name" value="TPR_19"/>
    <property type="match status" value="1"/>
</dbReference>
<keyword evidence="4" id="KW-0472">Membrane</keyword>
<dbReference type="KEGG" id="ote:Oter_3198"/>
<dbReference type="HOGENOM" id="CLU_011615_5_0_0"/>
<feature type="transmembrane region" description="Helical" evidence="4">
    <location>
        <begin position="12"/>
        <end position="32"/>
    </location>
</feature>
<feature type="transmembrane region" description="Helical" evidence="4">
    <location>
        <begin position="220"/>
        <end position="239"/>
    </location>
</feature>
<dbReference type="Gene3D" id="1.25.40.10">
    <property type="entry name" value="Tetratricopeptide repeat domain"/>
    <property type="match status" value="3"/>
</dbReference>
<feature type="transmembrane region" description="Helical" evidence="4">
    <location>
        <begin position="181"/>
        <end position="208"/>
    </location>
</feature>
<keyword evidence="6" id="KW-1185">Reference proteome</keyword>
<dbReference type="Pfam" id="PF13414">
    <property type="entry name" value="TPR_11"/>
    <property type="match status" value="1"/>
</dbReference>
<proteinExistence type="predicted"/>
<dbReference type="InterPro" id="IPR052346">
    <property type="entry name" value="O-mannosyl-transferase_TMTC"/>
</dbReference>
<reference evidence="5 6" key="1">
    <citation type="journal article" date="2011" name="J. Bacteriol.">
        <title>Genome sequence of the verrucomicrobium Opitutus terrae PB90-1, an abundant inhabitant of rice paddy soil ecosystems.</title>
        <authorList>
            <person name="van Passel M.W."/>
            <person name="Kant R."/>
            <person name="Palva A."/>
            <person name="Copeland A."/>
            <person name="Lucas S."/>
            <person name="Lapidus A."/>
            <person name="Glavina del Rio T."/>
            <person name="Pitluck S."/>
            <person name="Goltsman E."/>
            <person name="Clum A."/>
            <person name="Sun H."/>
            <person name="Schmutz J."/>
            <person name="Larimer F.W."/>
            <person name="Land M.L."/>
            <person name="Hauser L."/>
            <person name="Kyrpides N."/>
            <person name="Mikhailova N."/>
            <person name="Richardson P.P."/>
            <person name="Janssen P.H."/>
            <person name="de Vos W.M."/>
            <person name="Smidt H."/>
        </authorList>
    </citation>
    <scope>NUCLEOTIDE SEQUENCE [LARGE SCALE GENOMIC DNA]</scope>
    <source>
        <strain evidence="6">DSM 11246 / JCM 15787 / PB90-1</strain>
    </source>
</reference>
<feature type="transmembrane region" description="Helical" evidence="4">
    <location>
        <begin position="153"/>
        <end position="169"/>
    </location>
</feature>
<dbReference type="InterPro" id="IPR019734">
    <property type="entry name" value="TPR_rpt"/>
</dbReference>
<evidence type="ECO:0000256" key="4">
    <source>
        <dbReference type="SAM" id="Phobius"/>
    </source>
</evidence>
<dbReference type="Proteomes" id="UP000007013">
    <property type="component" value="Chromosome"/>
</dbReference>
<evidence type="ECO:0000313" key="5">
    <source>
        <dbReference type="EMBL" id="ACB76478.1"/>
    </source>
</evidence>
<protein>
    <submittedName>
        <fullName evidence="5">Tetratricopeptide TPR_2 repeat protein</fullName>
    </submittedName>
</protein>
<dbReference type="GO" id="GO:0030968">
    <property type="term" value="P:endoplasmic reticulum unfolded protein response"/>
    <property type="evidence" value="ECO:0007669"/>
    <property type="project" value="TreeGrafter"/>
</dbReference>
<dbReference type="Pfam" id="PF13432">
    <property type="entry name" value="TPR_16"/>
    <property type="match status" value="1"/>
</dbReference>
<keyword evidence="4" id="KW-1133">Transmembrane helix</keyword>
<sequence>MRMRDRAWAHQIFTWAGPLLVFGLVLACYWPALHGSILWDDPAHITKPELRSWSGLLRIWTDMRATQQYYPVLFSAFWFEHRLWGDYALGYHLLNVALHATSCCLLAVVLRSLWRRPDGAGGPRNFEWVAAAVFAVHPVCVESVAWISEQKNTLSLVFYLLSALVYLDFSQTRRWGSYVFASVLFLLAVGSKTVTVTLPAALLVVLWWKQGRIGWRRDVGPLLPWFVAALALGLFTSWFERNWIGADGPEFALTFVQRLLLAGRVLWFYLGKFVWPTGLCFYYPRWDVANEAWQWIGYLVAAVGITLGLWMLRKRARGPLAGWLVYAGSLFPALGFFNVYPFLFSYVADHFQYLASAGLTVATTGGVAAWLAGKPLWLQKTTVGLVWGGIATLVVLANRQSALYRDNEVLFRATVACNPSSWMAHMNLAVTLARSPERREEAIAAYREVLRLKPDHPDAHHGLGLELARLGDKAQAMAEYERAIELRPTYAEAHHRLGVELARLGGRDQDAIAHLEAALRVKPGLAEAHANLADLLLKTPDRLPEAMAHYEEALHFDPTLAWVHCRIGFVLSHLPGRQHEAISRYETALRIEPNSIDAHNGLAIAYIMMGRADAARREWETVVRIDPSQESARRNLRRLDEVEAR</sequence>
<dbReference type="SUPFAM" id="SSF48452">
    <property type="entry name" value="TPR-like"/>
    <property type="match status" value="1"/>
</dbReference>
<dbReference type="GO" id="GO:0000030">
    <property type="term" value="F:mannosyltransferase activity"/>
    <property type="evidence" value="ECO:0007669"/>
    <property type="project" value="TreeGrafter"/>
</dbReference>